<gene>
    <name evidence="1" type="ORF">QWZ18_22250</name>
</gene>
<proteinExistence type="predicted"/>
<dbReference type="EMBL" id="JAUFPT010000072">
    <property type="protein sequence ID" value="MDN3573332.1"/>
    <property type="molecule type" value="Genomic_DNA"/>
</dbReference>
<dbReference type="Proteomes" id="UP001244297">
    <property type="component" value="Unassembled WGS sequence"/>
</dbReference>
<accession>A0ABT8ATR4</accession>
<sequence length="81" mass="8998">QPSPWLQSSPSGADRVQTLRRCIMLSPVEALQKPRDEMVMSRRELVDQQESFQNVQAEIEIIDQAIADEEAIGSSTGSKAL</sequence>
<evidence type="ECO:0000313" key="2">
    <source>
        <dbReference type="Proteomes" id="UP001244297"/>
    </source>
</evidence>
<protein>
    <submittedName>
        <fullName evidence="1">Uncharacterized protein</fullName>
    </submittedName>
</protein>
<keyword evidence="2" id="KW-1185">Reference proteome</keyword>
<name>A0ABT8ATR4_9HYPH</name>
<evidence type="ECO:0000313" key="1">
    <source>
        <dbReference type="EMBL" id="MDN3573332.1"/>
    </source>
</evidence>
<reference evidence="2" key="1">
    <citation type="journal article" date="2019" name="Int. J. Syst. Evol. Microbiol.">
        <title>The Global Catalogue of Microorganisms (GCM) 10K type strain sequencing project: providing services to taxonomists for standard genome sequencing and annotation.</title>
        <authorList>
            <consortium name="The Broad Institute Genomics Platform"/>
            <consortium name="The Broad Institute Genome Sequencing Center for Infectious Disease"/>
            <person name="Wu L."/>
            <person name="Ma J."/>
        </authorList>
    </citation>
    <scope>NUCLEOTIDE SEQUENCE [LARGE SCALE GENOMIC DNA]</scope>
    <source>
        <strain evidence="2">CECT 7806</strain>
    </source>
</reference>
<feature type="non-terminal residue" evidence="1">
    <location>
        <position position="1"/>
    </location>
</feature>
<dbReference type="RefSeq" id="WP_290356290.1">
    <property type="nucleotide sequence ID" value="NZ_JAUFPT010000072.1"/>
</dbReference>
<organism evidence="1 2">
    <name type="scientific">Methylobacterium longum</name>
    <dbReference type="NCBI Taxonomy" id="767694"/>
    <lineage>
        <taxon>Bacteria</taxon>
        <taxon>Pseudomonadati</taxon>
        <taxon>Pseudomonadota</taxon>
        <taxon>Alphaproteobacteria</taxon>
        <taxon>Hyphomicrobiales</taxon>
        <taxon>Methylobacteriaceae</taxon>
        <taxon>Methylobacterium</taxon>
    </lineage>
</organism>
<comment type="caution">
    <text evidence="1">The sequence shown here is derived from an EMBL/GenBank/DDBJ whole genome shotgun (WGS) entry which is preliminary data.</text>
</comment>